<dbReference type="Proteomes" id="UP000243217">
    <property type="component" value="Unassembled WGS sequence"/>
</dbReference>
<keyword evidence="2" id="KW-1185">Reference proteome</keyword>
<comment type="caution">
    <text evidence="1">The sequence shown here is derived from an EMBL/GenBank/DDBJ whole genome shotgun (WGS) entry which is preliminary data.</text>
</comment>
<gene>
    <name evidence="1" type="ORF">THRCLA_09471</name>
</gene>
<reference evidence="1 2" key="1">
    <citation type="journal article" date="2014" name="Genome Biol. Evol.">
        <title>The secreted proteins of Achlya hypogyna and Thraustotheca clavata identify the ancestral oomycete secretome and reveal gene acquisitions by horizontal gene transfer.</title>
        <authorList>
            <person name="Misner I."/>
            <person name="Blouin N."/>
            <person name="Leonard G."/>
            <person name="Richards T.A."/>
            <person name="Lane C.E."/>
        </authorList>
    </citation>
    <scope>NUCLEOTIDE SEQUENCE [LARGE SCALE GENOMIC DNA]</scope>
    <source>
        <strain evidence="1 2">ATCC 34112</strain>
    </source>
</reference>
<accession>A0A1V9YWJ7</accession>
<protein>
    <submittedName>
        <fullName evidence="1">Uncharacterized protein</fullName>
    </submittedName>
</protein>
<dbReference type="OrthoDB" id="62967at2759"/>
<evidence type="ECO:0000313" key="2">
    <source>
        <dbReference type="Proteomes" id="UP000243217"/>
    </source>
</evidence>
<name>A0A1V9YWJ7_9STRA</name>
<sequence>MARRSVSTVASNALKRVVAEANMHPMDPNKQLRALQALNQLHPNLVVERVENHAFVMSQEAQKEYMKALVNTSRIDGIDLNYFMVRMQGTSEGMKHAYHGQMNQQPMTNYGKGEAYTKFWAFFGTLAWGCIVVSSVKAFVEEQQHDPTKAPITHVGRELLLHLRFVDDDNATRQLESNRNEEELTTPYENVWDINME</sequence>
<organism evidence="1 2">
    <name type="scientific">Thraustotheca clavata</name>
    <dbReference type="NCBI Taxonomy" id="74557"/>
    <lineage>
        <taxon>Eukaryota</taxon>
        <taxon>Sar</taxon>
        <taxon>Stramenopiles</taxon>
        <taxon>Oomycota</taxon>
        <taxon>Saprolegniomycetes</taxon>
        <taxon>Saprolegniales</taxon>
        <taxon>Achlyaceae</taxon>
        <taxon>Thraustotheca</taxon>
    </lineage>
</organism>
<dbReference type="STRING" id="74557.A0A1V9YWJ7"/>
<dbReference type="AlphaFoldDB" id="A0A1V9YWJ7"/>
<proteinExistence type="predicted"/>
<dbReference type="EMBL" id="JNBS01002615">
    <property type="protein sequence ID" value="OQR90003.1"/>
    <property type="molecule type" value="Genomic_DNA"/>
</dbReference>
<evidence type="ECO:0000313" key="1">
    <source>
        <dbReference type="EMBL" id="OQR90003.1"/>
    </source>
</evidence>